<comment type="similarity">
    <text evidence="1">Belongs to the ABC transporter superfamily.</text>
</comment>
<reference evidence="7 8" key="2">
    <citation type="journal article" date="2017" name="PLoS ONE">
        <title>Genomic and phenotypic characterisation of fluoroquinolone resistance mechanisms in Enterobacteriaceae in Durban, South Africa.</title>
        <authorList>
            <person name="Osei Sekyere J."/>
            <person name="Amoako D.G."/>
        </authorList>
    </citation>
    <scope>NUCLEOTIDE SEQUENCE [LARGE SCALE GENOMIC DNA]</scope>
    <source>
        <strain evidence="7 8">ST62:944112508</strain>
    </source>
</reference>
<reference evidence="6" key="3">
    <citation type="journal article" date="2018" name="Genome Biol.">
        <title>SKESA: strategic k-mer extension for scrupulous assemblies.</title>
        <authorList>
            <person name="Souvorov A."/>
            <person name="Agarwala R."/>
            <person name="Lipman D.J."/>
        </authorList>
    </citation>
    <scope>NUCLEOTIDE SEQUENCE</scope>
    <source>
        <strain evidence="6">O50</strain>
    </source>
</reference>
<dbReference type="FunFam" id="3.40.50.300:FF:000134">
    <property type="entry name" value="Iron-enterobactin ABC transporter ATP-binding protein"/>
    <property type="match status" value="1"/>
</dbReference>
<dbReference type="SMART" id="SM00382">
    <property type="entry name" value="AAA"/>
    <property type="match status" value="1"/>
</dbReference>
<evidence type="ECO:0000313" key="7">
    <source>
        <dbReference type="EMBL" id="KPR56492.1"/>
    </source>
</evidence>
<evidence type="ECO:0000259" key="5">
    <source>
        <dbReference type="PROSITE" id="PS50893"/>
    </source>
</evidence>
<keyword evidence="3" id="KW-0547">Nucleotide-binding</keyword>
<dbReference type="AlphaFoldDB" id="A0A0P8ID12"/>
<dbReference type="Pfam" id="PF00005">
    <property type="entry name" value="ABC_tran"/>
    <property type="match status" value="1"/>
</dbReference>
<dbReference type="PANTHER" id="PTHR42734">
    <property type="entry name" value="METAL TRANSPORT SYSTEM ATP-BINDING PROTEIN TM_0124-RELATED"/>
    <property type="match status" value="1"/>
</dbReference>
<evidence type="ECO:0000256" key="2">
    <source>
        <dbReference type="ARBA" id="ARBA00022448"/>
    </source>
</evidence>
<name>A0A0P8ID12_CITFR</name>
<dbReference type="Proteomes" id="UP000855471">
    <property type="component" value="Unassembled WGS sequence"/>
</dbReference>
<dbReference type="RefSeq" id="WP_057063330.1">
    <property type="nucleotide sequence ID" value="NZ_CADCYN010000001.1"/>
</dbReference>
<dbReference type="InterPro" id="IPR027417">
    <property type="entry name" value="P-loop_NTPase"/>
</dbReference>
<dbReference type="EMBL" id="LJEB01000024">
    <property type="protein sequence ID" value="KPR56492.1"/>
    <property type="molecule type" value="Genomic_DNA"/>
</dbReference>
<dbReference type="PROSITE" id="PS50893">
    <property type="entry name" value="ABC_TRANSPORTER_2"/>
    <property type="match status" value="1"/>
</dbReference>
<comment type="caution">
    <text evidence="6">The sequence shown here is derived from an EMBL/GenBank/DDBJ whole genome shotgun (WGS) entry which is preliminary data.</text>
</comment>
<dbReference type="Gene3D" id="3.40.50.300">
    <property type="entry name" value="P-loop containing nucleotide triphosphate hydrolases"/>
    <property type="match status" value="1"/>
</dbReference>
<dbReference type="Proteomes" id="UP000050520">
    <property type="component" value="Unassembled WGS sequence"/>
</dbReference>
<gene>
    <name evidence="7" type="ORF">AN672_06320</name>
    <name evidence="6" type="ORF">I9Y29_002447</name>
</gene>
<evidence type="ECO:0000256" key="3">
    <source>
        <dbReference type="ARBA" id="ARBA00022741"/>
    </source>
</evidence>
<reference evidence="8" key="1">
    <citation type="submission" date="2015-09" db="EMBL/GenBank/DDBJ databases">
        <title>Prevalence of NDMs in South Africa.</title>
        <authorList>
            <person name="Osei Sekyere J."/>
            <person name="Govinden U."/>
            <person name="Essack S."/>
            <person name="Haldorsen B."/>
            <person name="Samuelsen O."/>
            <person name="Aasnaes B."/>
            <person name="Sundsfjord A."/>
        </authorList>
    </citation>
    <scope>NUCLEOTIDE SEQUENCE [LARGE SCALE GENOMIC DNA]</scope>
    <source>
        <strain evidence="8">ST62:944112508</strain>
    </source>
</reference>
<dbReference type="InterPro" id="IPR017871">
    <property type="entry name" value="ABC_transporter-like_CS"/>
</dbReference>
<evidence type="ECO:0000256" key="1">
    <source>
        <dbReference type="ARBA" id="ARBA00005417"/>
    </source>
</evidence>
<evidence type="ECO:0000313" key="8">
    <source>
        <dbReference type="Proteomes" id="UP000050520"/>
    </source>
</evidence>
<dbReference type="InterPro" id="IPR003439">
    <property type="entry name" value="ABC_transporter-like_ATP-bd"/>
</dbReference>
<evidence type="ECO:0000313" key="6">
    <source>
        <dbReference type="EMBL" id="HAT3898013.1"/>
    </source>
</evidence>
<dbReference type="InterPro" id="IPR003593">
    <property type="entry name" value="AAA+_ATPase"/>
</dbReference>
<reference evidence="6" key="4">
    <citation type="submission" date="2020-09" db="EMBL/GenBank/DDBJ databases">
        <authorList>
            <consortium name="NCBI Pathogen Detection Project"/>
        </authorList>
    </citation>
    <scope>NUCLEOTIDE SEQUENCE</scope>
    <source>
        <strain evidence="6">O50</strain>
    </source>
</reference>
<dbReference type="CDD" id="cd03214">
    <property type="entry name" value="ABC_Iron-Siderophores_B12_Hemin"/>
    <property type="match status" value="1"/>
</dbReference>
<protein>
    <submittedName>
        <fullName evidence="6 7">ABC transporter ATP-binding protein</fullName>
    </submittedName>
</protein>
<organism evidence="6">
    <name type="scientific">Citrobacter freundii</name>
    <dbReference type="NCBI Taxonomy" id="546"/>
    <lineage>
        <taxon>Bacteria</taxon>
        <taxon>Pseudomonadati</taxon>
        <taxon>Pseudomonadota</taxon>
        <taxon>Gammaproteobacteria</taxon>
        <taxon>Enterobacterales</taxon>
        <taxon>Enterobacteriaceae</taxon>
        <taxon>Citrobacter</taxon>
        <taxon>Citrobacter freundii complex</taxon>
    </lineage>
</organism>
<keyword evidence="2" id="KW-0813">Transport</keyword>
<accession>A0A0P8ID12</accession>
<dbReference type="GO" id="GO:0016887">
    <property type="term" value="F:ATP hydrolysis activity"/>
    <property type="evidence" value="ECO:0007669"/>
    <property type="project" value="InterPro"/>
</dbReference>
<sequence length="253" mass="27279">MTLLTVRHASLGYHSNQPVLRDVSFQVSPGSVCCLLGANGSGKTTLMRTILGVLSPLHGDILLDGIAINHLNDRQRAATIAWVPQAHDGAFAFSALDMVMMGLAPQLAAFAVPGAKEHEIAHQQLAMLGISHLAPRRWNTLSGGERQLVLIARALAQRPRLLLLDEPASSLDFGHQIRLLDTLVTLKNSGMALLMSTHHPLHARAIADSVVRVEPNGEVSQGLPEHQLATNRLAALYHVTPSQIAHHLFGSHN</sequence>
<dbReference type="SUPFAM" id="SSF52540">
    <property type="entry name" value="P-loop containing nucleoside triphosphate hydrolases"/>
    <property type="match status" value="1"/>
</dbReference>
<dbReference type="PANTHER" id="PTHR42734:SF6">
    <property type="entry name" value="MOLYBDATE IMPORT ATP-BINDING PROTEIN MOLC"/>
    <property type="match status" value="1"/>
</dbReference>
<feature type="domain" description="ABC transporter" evidence="5">
    <location>
        <begin position="1"/>
        <end position="240"/>
    </location>
</feature>
<dbReference type="EMBL" id="DACSXJ010000012">
    <property type="protein sequence ID" value="HAT3898013.1"/>
    <property type="molecule type" value="Genomic_DNA"/>
</dbReference>
<dbReference type="InterPro" id="IPR050153">
    <property type="entry name" value="Metal_Ion_Import_ABC"/>
</dbReference>
<dbReference type="GO" id="GO:0005524">
    <property type="term" value="F:ATP binding"/>
    <property type="evidence" value="ECO:0007669"/>
    <property type="project" value="UniProtKB-KW"/>
</dbReference>
<dbReference type="PROSITE" id="PS00211">
    <property type="entry name" value="ABC_TRANSPORTER_1"/>
    <property type="match status" value="1"/>
</dbReference>
<keyword evidence="4 6" id="KW-0067">ATP-binding</keyword>
<evidence type="ECO:0000256" key="4">
    <source>
        <dbReference type="ARBA" id="ARBA00022840"/>
    </source>
</evidence>
<proteinExistence type="inferred from homology"/>